<keyword evidence="7" id="KW-0677">Repeat</keyword>
<evidence type="ECO:0000256" key="9">
    <source>
        <dbReference type="ARBA" id="ARBA00022786"/>
    </source>
</evidence>
<dbReference type="InterPro" id="IPR054694">
    <property type="entry name" value="Parkin-like_IBR"/>
</dbReference>
<evidence type="ECO:0000256" key="1">
    <source>
        <dbReference type="ARBA" id="ARBA00001798"/>
    </source>
</evidence>
<dbReference type="Pfam" id="PF17976">
    <property type="entry name" value="zf-RING_12"/>
    <property type="match status" value="1"/>
</dbReference>
<reference evidence="14" key="1">
    <citation type="submission" date="2022-11" db="UniProtKB">
        <authorList>
            <consortium name="WormBaseParasite"/>
        </authorList>
    </citation>
    <scope>IDENTIFICATION</scope>
</reference>
<dbReference type="PRINTS" id="PR01475">
    <property type="entry name" value="PARKIN"/>
</dbReference>
<dbReference type="InterPro" id="IPR029071">
    <property type="entry name" value="Ubiquitin-like_domsf"/>
</dbReference>
<keyword evidence="6" id="KW-0479">Metal-binding</keyword>
<keyword evidence="10" id="KW-0862">Zinc</keyword>
<evidence type="ECO:0000259" key="12">
    <source>
        <dbReference type="PROSITE" id="PS51873"/>
    </source>
</evidence>
<evidence type="ECO:0000259" key="11">
    <source>
        <dbReference type="PROSITE" id="PS50053"/>
    </source>
</evidence>
<evidence type="ECO:0000256" key="7">
    <source>
        <dbReference type="ARBA" id="ARBA00022737"/>
    </source>
</evidence>
<feature type="domain" description="RING-type" evidence="12">
    <location>
        <begin position="177"/>
        <end position="377"/>
    </location>
</feature>
<evidence type="ECO:0000256" key="4">
    <source>
        <dbReference type="ARBA" id="ARBA00022553"/>
    </source>
</evidence>
<dbReference type="GO" id="GO:0005829">
    <property type="term" value="C:cytosol"/>
    <property type="evidence" value="ECO:0007669"/>
    <property type="project" value="InterPro"/>
</dbReference>
<dbReference type="InterPro" id="IPR044066">
    <property type="entry name" value="TRIAD_supradom"/>
</dbReference>
<dbReference type="EC" id="2.3.2.31" evidence="3"/>
<dbReference type="Pfam" id="PF17978">
    <property type="entry name" value="zf-RING_14"/>
    <property type="match status" value="1"/>
</dbReference>
<keyword evidence="5" id="KW-0808">Transferase</keyword>
<keyword evidence="4" id="KW-0597">Phosphoprotein</keyword>
<evidence type="ECO:0000256" key="2">
    <source>
        <dbReference type="ARBA" id="ARBA00004906"/>
    </source>
</evidence>
<evidence type="ECO:0000313" key="13">
    <source>
        <dbReference type="Proteomes" id="UP000887577"/>
    </source>
</evidence>
<organism evidence="13 14">
    <name type="scientific">Panagrolaimus superbus</name>
    <dbReference type="NCBI Taxonomy" id="310955"/>
    <lineage>
        <taxon>Eukaryota</taxon>
        <taxon>Metazoa</taxon>
        <taxon>Ecdysozoa</taxon>
        <taxon>Nematoda</taxon>
        <taxon>Chromadorea</taxon>
        <taxon>Rhabditida</taxon>
        <taxon>Tylenchina</taxon>
        <taxon>Panagrolaimomorpha</taxon>
        <taxon>Panagrolaimoidea</taxon>
        <taxon>Panagrolaimidae</taxon>
        <taxon>Panagrolaimus</taxon>
    </lineage>
</organism>
<evidence type="ECO:0000313" key="14">
    <source>
        <dbReference type="WBParaSite" id="PSU_v2.g20517.t1"/>
    </source>
</evidence>
<dbReference type="Gene3D" id="1.20.120.1750">
    <property type="match status" value="1"/>
</dbReference>
<dbReference type="InterPro" id="IPR031127">
    <property type="entry name" value="E3_UB_ligase_RBR"/>
</dbReference>
<dbReference type="GO" id="GO:0008270">
    <property type="term" value="F:zinc ion binding"/>
    <property type="evidence" value="ECO:0007669"/>
    <property type="project" value="UniProtKB-KW"/>
</dbReference>
<dbReference type="InterPro" id="IPR003977">
    <property type="entry name" value="Parkin"/>
</dbReference>
<name>A0A914YJK3_9BILA</name>
<keyword evidence="9" id="KW-0833">Ubl conjugation pathway</keyword>
<proteinExistence type="predicted"/>
<dbReference type="Pfam" id="PF22605">
    <property type="entry name" value="IBR_2"/>
    <property type="match status" value="1"/>
</dbReference>
<accession>A0A914YJK3</accession>
<keyword evidence="13" id="KW-1185">Reference proteome</keyword>
<comment type="pathway">
    <text evidence="2">Protein modification; protein ubiquitination.</text>
</comment>
<dbReference type="InterPro" id="IPR041565">
    <property type="entry name" value="Parkin_Znf-RING"/>
</dbReference>
<dbReference type="WBParaSite" id="PSU_v2.g20517.t1">
    <property type="protein sequence ID" value="PSU_v2.g20517.t1"/>
    <property type="gene ID" value="PSU_v2.g20517"/>
</dbReference>
<feature type="domain" description="Ubiquitin-like" evidence="11">
    <location>
        <begin position="5"/>
        <end position="86"/>
    </location>
</feature>
<sequence length="377" mass="42742">MNRQLQIVILSRGTDNKRIRQSLIVDTSEQDNVSSIKSKISKAAGLPLQDLNLIFGGRKLPTELPINTLLLGQSTCIFATVTPENNDTTNSENTTIIAARDVNNGSYFVYCKSCNCLQQGKMRISCSGCKSNAILLKNEPNDWSDVFDGETLIADCQICEEERPVSSALRHVKRNRYMRDCIICGETDSLIIVLNCQHSSCLGCFIAYIDNCLDQWNFIRKPSSGYTIMCPMFECSAFVEDVHHFHLLGIEKYRKYQRIATEKFVNLQDERQYCPYPNCGAAFMVEMFENENTISCPECLKLYCCQCRSTSKCNCNGQPDESTVLIKTISKNCPTCGVATERNGGCSHILCTQCRTDWCFICVKQWSTECQWDHWFD</sequence>
<evidence type="ECO:0000256" key="10">
    <source>
        <dbReference type="ARBA" id="ARBA00022833"/>
    </source>
</evidence>
<dbReference type="Proteomes" id="UP000887577">
    <property type="component" value="Unplaced"/>
</dbReference>
<dbReference type="GO" id="GO:0016567">
    <property type="term" value="P:protein ubiquitination"/>
    <property type="evidence" value="ECO:0007669"/>
    <property type="project" value="InterPro"/>
</dbReference>
<dbReference type="SUPFAM" id="SSF54236">
    <property type="entry name" value="Ubiquitin-like"/>
    <property type="match status" value="1"/>
</dbReference>
<dbReference type="InterPro" id="IPR041170">
    <property type="entry name" value="Znf-RING_14"/>
</dbReference>
<evidence type="ECO:0000256" key="5">
    <source>
        <dbReference type="ARBA" id="ARBA00022679"/>
    </source>
</evidence>
<dbReference type="PANTHER" id="PTHR11685">
    <property type="entry name" value="RBR FAMILY RING FINGER AND IBR DOMAIN-CONTAINING"/>
    <property type="match status" value="1"/>
</dbReference>
<dbReference type="GO" id="GO:0061630">
    <property type="term" value="F:ubiquitin protein ligase activity"/>
    <property type="evidence" value="ECO:0007669"/>
    <property type="project" value="UniProtKB-EC"/>
</dbReference>
<dbReference type="GO" id="GO:0009893">
    <property type="term" value="P:positive regulation of metabolic process"/>
    <property type="evidence" value="ECO:0007669"/>
    <property type="project" value="UniProtKB-ARBA"/>
</dbReference>
<dbReference type="AlphaFoldDB" id="A0A914YJK3"/>
<evidence type="ECO:0000256" key="8">
    <source>
        <dbReference type="ARBA" id="ARBA00022771"/>
    </source>
</evidence>
<dbReference type="PROSITE" id="PS51873">
    <property type="entry name" value="TRIAD"/>
    <property type="match status" value="1"/>
</dbReference>
<evidence type="ECO:0000256" key="6">
    <source>
        <dbReference type="ARBA" id="ARBA00022723"/>
    </source>
</evidence>
<keyword evidence="8" id="KW-0863">Zinc-finger</keyword>
<dbReference type="SUPFAM" id="SSF57850">
    <property type="entry name" value="RING/U-box"/>
    <property type="match status" value="2"/>
</dbReference>
<comment type="catalytic activity">
    <reaction evidence="1">
        <text>[E2 ubiquitin-conjugating enzyme]-S-ubiquitinyl-L-cysteine + [acceptor protein]-L-lysine = [E2 ubiquitin-conjugating enzyme]-L-cysteine + [acceptor protein]-N(6)-ubiquitinyl-L-lysine.</text>
        <dbReference type="EC" id="2.3.2.31"/>
    </reaction>
</comment>
<protein>
    <recommendedName>
        <fullName evidence="3">RBR-type E3 ubiquitin transferase</fullName>
        <ecNumber evidence="3">2.3.2.31</ecNumber>
    </recommendedName>
</protein>
<dbReference type="GO" id="GO:0005739">
    <property type="term" value="C:mitochondrion"/>
    <property type="evidence" value="ECO:0007669"/>
    <property type="project" value="InterPro"/>
</dbReference>
<dbReference type="InterPro" id="IPR000626">
    <property type="entry name" value="Ubiquitin-like_dom"/>
</dbReference>
<evidence type="ECO:0000256" key="3">
    <source>
        <dbReference type="ARBA" id="ARBA00012251"/>
    </source>
</evidence>
<dbReference type="PROSITE" id="PS50053">
    <property type="entry name" value="UBIQUITIN_2"/>
    <property type="match status" value="1"/>
</dbReference>